<protein>
    <submittedName>
        <fullName evidence="2">Uncharacterized protein</fullName>
    </submittedName>
</protein>
<evidence type="ECO:0000313" key="3">
    <source>
        <dbReference type="Proteomes" id="UP001221898"/>
    </source>
</evidence>
<dbReference type="Proteomes" id="UP001221898">
    <property type="component" value="Unassembled WGS sequence"/>
</dbReference>
<gene>
    <name evidence="2" type="ORF">AAFF_G00232150</name>
</gene>
<name>A0AAD7RF84_9TELE</name>
<sequence>MSGDDITHRSPLLAVRDKIEEAQKELKDPKGSQKGVAENSRRSADGIKGLKRKKVVAESQLKKIPKSPVKKPSQAKSPAAKGTTPSCSFTSSPSRNTPDGPVQNGEPDDVTQAPTSLAEGQPVRAEATPTAVCSNRPMQTEARGSQQQQSFKPYDEEGALSLA</sequence>
<reference evidence="2" key="1">
    <citation type="journal article" date="2023" name="Science">
        <title>Genome structures resolve the early diversification of teleost fishes.</title>
        <authorList>
            <person name="Parey E."/>
            <person name="Louis A."/>
            <person name="Montfort J."/>
            <person name="Bouchez O."/>
            <person name="Roques C."/>
            <person name="Iampietro C."/>
            <person name="Lluch J."/>
            <person name="Castinel A."/>
            <person name="Donnadieu C."/>
            <person name="Desvignes T."/>
            <person name="Floi Bucao C."/>
            <person name="Jouanno E."/>
            <person name="Wen M."/>
            <person name="Mejri S."/>
            <person name="Dirks R."/>
            <person name="Jansen H."/>
            <person name="Henkel C."/>
            <person name="Chen W.J."/>
            <person name="Zahm M."/>
            <person name="Cabau C."/>
            <person name="Klopp C."/>
            <person name="Thompson A.W."/>
            <person name="Robinson-Rechavi M."/>
            <person name="Braasch I."/>
            <person name="Lecointre G."/>
            <person name="Bobe J."/>
            <person name="Postlethwait J.H."/>
            <person name="Berthelot C."/>
            <person name="Roest Crollius H."/>
            <person name="Guiguen Y."/>
        </authorList>
    </citation>
    <scope>NUCLEOTIDE SEQUENCE</scope>
    <source>
        <strain evidence="2">NC1722</strain>
    </source>
</reference>
<dbReference type="AlphaFoldDB" id="A0AAD7RF84"/>
<proteinExistence type="predicted"/>
<feature type="compositionally biased region" description="Basic and acidic residues" evidence="1">
    <location>
        <begin position="15"/>
        <end position="31"/>
    </location>
</feature>
<evidence type="ECO:0000256" key="1">
    <source>
        <dbReference type="SAM" id="MobiDB-lite"/>
    </source>
</evidence>
<organism evidence="2 3">
    <name type="scientific">Aldrovandia affinis</name>
    <dbReference type="NCBI Taxonomy" id="143900"/>
    <lineage>
        <taxon>Eukaryota</taxon>
        <taxon>Metazoa</taxon>
        <taxon>Chordata</taxon>
        <taxon>Craniata</taxon>
        <taxon>Vertebrata</taxon>
        <taxon>Euteleostomi</taxon>
        <taxon>Actinopterygii</taxon>
        <taxon>Neopterygii</taxon>
        <taxon>Teleostei</taxon>
        <taxon>Notacanthiformes</taxon>
        <taxon>Halosauridae</taxon>
        <taxon>Aldrovandia</taxon>
    </lineage>
</organism>
<comment type="caution">
    <text evidence="2">The sequence shown here is derived from an EMBL/GenBank/DDBJ whole genome shotgun (WGS) entry which is preliminary data.</text>
</comment>
<dbReference type="EMBL" id="JAINUG010000304">
    <property type="protein sequence ID" value="KAJ8378986.1"/>
    <property type="molecule type" value="Genomic_DNA"/>
</dbReference>
<feature type="compositionally biased region" description="Low complexity" evidence="1">
    <location>
        <begin position="70"/>
        <end position="94"/>
    </location>
</feature>
<evidence type="ECO:0000313" key="2">
    <source>
        <dbReference type="EMBL" id="KAJ8378986.1"/>
    </source>
</evidence>
<feature type="compositionally biased region" description="Polar residues" evidence="1">
    <location>
        <begin position="131"/>
        <end position="151"/>
    </location>
</feature>
<feature type="region of interest" description="Disordered" evidence="1">
    <location>
        <begin position="1"/>
        <end position="163"/>
    </location>
</feature>
<accession>A0AAD7RF84</accession>
<keyword evidence="3" id="KW-1185">Reference proteome</keyword>